<dbReference type="InterPro" id="IPR002347">
    <property type="entry name" value="SDR_fam"/>
</dbReference>
<evidence type="ECO:0000256" key="1">
    <source>
        <dbReference type="ARBA" id="ARBA00006484"/>
    </source>
</evidence>
<protein>
    <recommendedName>
        <fullName evidence="5">WW domain-containing oxidoreductase</fullName>
    </recommendedName>
</protein>
<dbReference type="AlphaFoldDB" id="A0A517L4E8"/>
<dbReference type="Proteomes" id="UP000316270">
    <property type="component" value="Chromosome 4"/>
</dbReference>
<gene>
    <name evidence="3" type="ORF">FKW77_010357</name>
</gene>
<keyword evidence="4" id="KW-1185">Reference proteome</keyword>
<comment type="similarity">
    <text evidence="1">Belongs to the short-chain dehydrogenases/reductases (SDR) family.</text>
</comment>
<dbReference type="STRING" id="50376.A0A517L4E8"/>
<dbReference type="PANTHER" id="PTHR24320">
    <property type="entry name" value="RETINOL DEHYDROGENASE"/>
    <property type="match status" value="1"/>
</dbReference>
<dbReference type="SUPFAM" id="SSF51735">
    <property type="entry name" value="NAD(P)-binding Rossmann-fold domains"/>
    <property type="match status" value="1"/>
</dbReference>
<dbReference type="Pfam" id="PF00106">
    <property type="entry name" value="adh_short"/>
    <property type="match status" value="1"/>
</dbReference>
<evidence type="ECO:0000313" key="3">
    <source>
        <dbReference type="EMBL" id="QDS70537.1"/>
    </source>
</evidence>
<dbReference type="PRINTS" id="PR00081">
    <property type="entry name" value="GDHRDH"/>
</dbReference>
<keyword evidence="2" id="KW-0560">Oxidoreductase</keyword>
<proteinExistence type="inferred from homology"/>
<organism evidence="3 4">
    <name type="scientific">Venturia effusa</name>
    <dbReference type="NCBI Taxonomy" id="50376"/>
    <lineage>
        <taxon>Eukaryota</taxon>
        <taxon>Fungi</taxon>
        <taxon>Dikarya</taxon>
        <taxon>Ascomycota</taxon>
        <taxon>Pezizomycotina</taxon>
        <taxon>Dothideomycetes</taxon>
        <taxon>Pleosporomycetidae</taxon>
        <taxon>Venturiales</taxon>
        <taxon>Venturiaceae</taxon>
        <taxon>Venturia</taxon>
    </lineage>
</organism>
<sequence length="358" mass="39595">MSRYHDAHVHPQGPGDARPTALQIVKDEDVMGRLTDKCVLVTGASSGIGVETVAALHATGATVFATARDLVKGQKVIVQIMSRKWSEGRIHLIKMELDSLASVRQRAQEVPSKTDKMNVLVCNAGVPFPQLPQRAYMYVHDIDTTPQIMATPYNKTIDGFESQFATNHLSHFLLFQLLKPLLLSPATPSFPSRVVAVSSVGHRSGQIRFHDFHFDEPGSYTPWSSYGQSKTANIYFANEIERRYGAKHLHALSLHPGGIETGLQEHLEGLKEMMERGDVKRTMKCTEQGAATSVFAAVSEQWRGTGGVYLSDCEIMGPVVDTDMMSGDNGYAEWAFDESKAQRLWEESLKMVELGDVD</sequence>
<dbReference type="PANTHER" id="PTHR24320:SF272">
    <property type="entry name" value="NAD(P)-BINDING ROSSMANN-FOLD SUPERFAMILY PROTEIN"/>
    <property type="match status" value="1"/>
</dbReference>
<reference evidence="3 4" key="1">
    <citation type="submission" date="2019-07" db="EMBL/GenBank/DDBJ databases">
        <title>Finished genome of Venturia effusa.</title>
        <authorList>
            <person name="Young C.A."/>
            <person name="Cox M.P."/>
            <person name="Ganley A.R.D."/>
            <person name="David W.J."/>
        </authorList>
    </citation>
    <scope>NUCLEOTIDE SEQUENCE [LARGE SCALE GENOMIC DNA]</scope>
    <source>
        <strain evidence="4">albino</strain>
    </source>
</reference>
<dbReference type="EMBL" id="CP042188">
    <property type="protein sequence ID" value="QDS70537.1"/>
    <property type="molecule type" value="Genomic_DNA"/>
</dbReference>
<evidence type="ECO:0000256" key="2">
    <source>
        <dbReference type="ARBA" id="ARBA00023002"/>
    </source>
</evidence>
<dbReference type="OrthoDB" id="191139at2759"/>
<accession>A0A517L4E8</accession>
<dbReference type="InterPro" id="IPR036291">
    <property type="entry name" value="NAD(P)-bd_dom_sf"/>
</dbReference>
<evidence type="ECO:0008006" key="5">
    <source>
        <dbReference type="Google" id="ProtNLM"/>
    </source>
</evidence>
<dbReference type="GO" id="GO:0016491">
    <property type="term" value="F:oxidoreductase activity"/>
    <property type="evidence" value="ECO:0007669"/>
    <property type="project" value="UniProtKB-KW"/>
</dbReference>
<name>A0A517L4E8_9PEZI</name>
<dbReference type="Gene3D" id="3.40.50.720">
    <property type="entry name" value="NAD(P)-binding Rossmann-like Domain"/>
    <property type="match status" value="1"/>
</dbReference>
<evidence type="ECO:0000313" key="4">
    <source>
        <dbReference type="Proteomes" id="UP000316270"/>
    </source>
</evidence>